<dbReference type="Gene3D" id="3.50.50.60">
    <property type="entry name" value="FAD/NAD(P)-binding domain"/>
    <property type="match status" value="1"/>
</dbReference>
<keyword evidence="11" id="KW-1185">Reference proteome</keyword>
<evidence type="ECO:0000256" key="4">
    <source>
        <dbReference type="ARBA" id="ARBA00022827"/>
    </source>
</evidence>
<dbReference type="SUPFAM" id="SSF51905">
    <property type="entry name" value="FAD/NAD(P)-binding domain"/>
    <property type="match status" value="1"/>
</dbReference>
<dbReference type="STRING" id="4846.A0A367IIU2"/>
<feature type="non-terminal residue" evidence="10">
    <location>
        <position position="1"/>
    </location>
</feature>
<keyword evidence="3" id="KW-0285">Flavoprotein</keyword>
<comment type="catalytic activity">
    <reaction evidence="6">
        <text>succinate + NAD(+) = fumarate + NADH + H(+)</text>
        <dbReference type="Rhea" id="RHEA:18281"/>
        <dbReference type="ChEBI" id="CHEBI:15378"/>
        <dbReference type="ChEBI" id="CHEBI:29806"/>
        <dbReference type="ChEBI" id="CHEBI:30031"/>
        <dbReference type="ChEBI" id="CHEBI:57540"/>
        <dbReference type="ChEBI" id="CHEBI:57945"/>
        <dbReference type="EC" id="1.3.1.6"/>
    </reaction>
</comment>
<dbReference type="InterPro" id="IPR036188">
    <property type="entry name" value="FAD/NAD-bd_sf"/>
</dbReference>
<comment type="similarity">
    <text evidence="2">Belongs to the FAD-dependent oxidoreductase 2 family. FRD/SDH subfamily.</text>
</comment>
<evidence type="ECO:0000256" key="8">
    <source>
        <dbReference type="ARBA" id="ARBA00077246"/>
    </source>
</evidence>
<reference evidence="10 11" key="1">
    <citation type="journal article" date="2018" name="G3 (Bethesda)">
        <title>Phylogenetic and Phylogenomic Definition of Rhizopus Species.</title>
        <authorList>
            <person name="Gryganskyi A.P."/>
            <person name="Golan J."/>
            <person name="Dolatabadi S."/>
            <person name="Mondo S."/>
            <person name="Robb S."/>
            <person name="Idnurm A."/>
            <person name="Muszewska A."/>
            <person name="Steczkiewicz K."/>
            <person name="Masonjones S."/>
            <person name="Liao H.L."/>
            <person name="Gajdeczka M.T."/>
            <person name="Anike F."/>
            <person name="Vuek A."/>
            <person name="Anishchenko I.M."/>
            <person name="Voigt K."/>
            <person name="de Hoog G.S."/>
            <person name="Smith M.E."/>
            <person name="Heitman J."/>
            <person name="Vilgalys R."/>
            <person name="Stajich J.E."/>
        </authorList>
    </citation>
    <scope>NUCLEOTIDE SEQUENCE [LARGE SCALE GENOMIC DNA]</scope>
    <source>
        <strain evidence="10 11">LSU 92-RS-03</strain>
    </source>
</reference>
<dbReference type="InterPro" id="IPR050315">
    <property type="entry name" value="FAD-oxidoreductase_2"/>
</dbReference>
<dbReference type="FunFam" id="3.90.700.10:FF:000007">
    <property type="entry name" value="NADH-dependent fumarate reductase"/>
    <property type="match status" value="1"/>
</dbReference>
<dbReference type="Pfam" id="PF00890">
    <property type="entry name" value="FAD_binding_2"/>
    <property type="match status" value="1"/>
</dbReference>
<evidence type="ECO:0000256" key="5">
    <source>
        <dbReference type="ARBA" id="ARBA00023002"/>
    </source>
</evidence>
<evidence type="ECO:0000256" key="2">
    <source>
        <dbReference type="ARBA" id="ARBA00008040"/>
    </source>
</evidence>
<dbReference type="InterPro" id="IPR003953">
    <property type="entry name" value="FAD-dep_OxRdtase_2_FAD-bd"/>
</dbReference>
<evidence type="ECO:0000256" key="3">
    <source>
        <dbReference type="ARBA" id="ARBA00022630"/>
    </source>
</evidence>
<name>A0A367IIU2_RHIST</name>
<dbReference type="SUPFAM" id="SSF56425">
    <property type="entry name" value="Succinate dehydrogenase/fumarate reductase flavoprotein, catalytic domain"/>
    <property type="match status" value="1"/>
</dbReference>
<dbReference type="PANTHER" id="PTHR43400:SF7">
    <property type="entry name" value="FAD-DEPENDENT OXIDOREDUCTASE 2 FAD BINDING DOMAIN-CONTAINING PROTEIN"/>
    <property type="match status" value="1"/>
</dbReference>
<comment type="cofactor">
    <cofactor evidence="1">
        <name>FAD</name>
        <dbReference type="ChEBI" id="CHEBI:57692"/>
    </cofactor>
</comment>
<evidence type="ECO:0000313" key="11">
    <source>
        <dbReference type="Proteomes" id="UP000253551"/>
    </source>
</evidence>
<evidence type="ECO:0000256" key="1">
    <source>
        <dbReference type="ARBA" id="ARBA00001974"/>
    </source>
</evidence>
<feature type="domain" description="FAD-dependent oxidoreductase 2 FAD-binding" evidence="9">
    <location>
        <begin position="1"/>
        <end position="214"/>
    </location>
</feature>
<dbReference type="EMBL" id="PJQM01007914">
    <property type="protein sequence ID" value="RCH77594.1"/>
    <property type="molecule type" value="Genomic_DNA"/>
</dbReference>
<evidence type="ECO:0000256" key="6">
    <source>
        <dbReference type="ARBA" id="ARBA00050832"/>
    </source>
</evidence>
<gene>
    <name evidence="10" type="ORF">CU098_001889</name>
</gene>
<proteinExistence type="inferred from homology"/>
<accession>A0A367IIU2</accession>
<sequence length="238" mass="26584">ERVQLHPTGFVDPNNPLASTKFLAPESLRAYGAILLNGQGKRFVNELGLRQYVTEHILAQADTVRDRPQSWMNKVLPENYQAAYLILTEEAVENFGRSTLNFYASKGFFIQAQGIRELAKELDVDEIQLDKMLEEYDQRYDNFGKTLFPCKFKNQETYWVALVTPVVHYTMGGLRMNTEASLLTAKDEVIKGLYGAGEVTGGVHGRNRLAGNSLLECVVYGRTAGGQAAVYAHQSEGL</sequence>
<dbReference type="EC" id="1.3.1.6" evidence="7"/>
<dbReference type="GO" id="GO:0016156">
    <property type="term" value="F:fumarate reductase (NADH) activity"/>
    <property type="evidence" value="ECO:0007669"/>
    <property type="project" value="UniProtKB-EC"/>
</dbReference>
<evidence type="ECO:0000259" key="9">
    <source>
        <dbReference type="Pfam" id="PF00890"/>
    </source>
</evidence>
<evidence type="ECO:0000313" key="10">
    <source>
        <dbReference type="EMBL" id="RCH77594.1"/>
    </source>
</evidence>
<organism evidence="10 11">
    <name type="scientific">Rhizopus stolonifer</name>
    <name type="common">Rhizopus nigricans</name>
    <dbReference type="NCBI Taxonomy" id="4846"/>
    <lineage>
        <taxon>Eukaryota</taxon>
        <taxon>Fungi</taxon>
        <taxon>Fungi incertae sedis</taxon>
        <taxon>Mucoromycota</taxon>
        <taxon>Mucoromycotina</taxon>
        <taxon>Mucoromycetes</taxon>
        <taxon>Mucorales</taxon>
        <taxon>Mucorineae</taxon>
        <taxon>Rhizopodaceae</taxon>
        <taxon>Rhizopus</taxon>
    </lineage>
</organism>
<dbReference type="InterPro" id="IPR027477">
    <property type="entry name" value="Succ_DH/fumarate_Rdtase_cat_sf"/>
</dbReference>
<evidence type="ECO:0000256" key="7">
    <source>
        <dbReference type="ARBA" id="ARBA00067004"/>
    </source>
</evidence>
<dbReference type="PANTHER" id="PTHR43400">
    <property type="entry name" value="FUMARATE REDUCTASE"/>
    <property type="match status" value="1"/>
</dbReference>
<keyword evidence="5" id="KW-0560">Oxidoreductase</keyword>
<comment type="caution">
    <text evidence="10">The sequence shown here is derived from an EMBL/GenBank/DDBJ whole genome shotgun (WGS) entry which is preliminary data.</text>
</comment>
<keyword evidence="4" id="KW-0274">FAD</keyword>
<dbReference type="Gene3D" id="3.90.700.10">
    <property type="entry name" value="Succinate dehydrogenase/fumarate reductase flavoprotein, catalytic domain"/>
    <property type="match status" value="1"/>
</dbReference>
<dbReference type="AlphaFoldDB" id="A0A367IIU2"/>
<protein>
    <recommendedName>
        <fullName evidence="7">fumarate reductase (NADH)</fullName>
        <ecNumber evidence="7">1.3.1.6</ecNumber>
    </recommendedName>
    <alternativeName>
        <fullName evidence="8">NADH-dependent fumarate reductase</fullName>
    </alternativeName>
</protein>
<dbReference type="Proteomes" id="UP000253551">
    <property type="component" value="Unassembled WGS sequence"/>
</dbReference>
<dbReference type="OrthoDB" id="10252157at2759"/>